<feature type="region of interest" description="Disordered" evidence="11">
    <location>
        <begin position="138"/>
        <end position="192"/>
    </location>
</feature>
<dbReference type="InterPro" id="IPR018247">
    <property type="entry name" value="EF_Hand_1_Ca_BS"/>
</dbReference>
<feature type="coiled-coil region" evidence="10">
    <location>
        <begin position="964"/>
        <end position="991"/>
    </location>
</feature>
<comment type="caution">
    <text evidence="14">The sequence shown here is derived from an EMBL/GenBank/DDBJ whole genome shotgun (WGS) entry which is preliminary data.</text>
</comment>
<dbReference type="SUPFAM" id="SSF47384">
    <property type="entry name" value="Homodimeric domain of signal transducing histidine kinase"/>
    <property type="match status" value="1"/>
</dbReference>
<dbReference type="Gene3D" id="3.30.565.10">
    <property type="entry name" value="Histidine kinase-like ATPase, C-terminal domain"/>
    <property type="match status" value="1"/>
</dbReference>
<dbReference type="InterPro" id="IPR003594">
    <property type="entry name" value="HATPase_dom"/>
</dbReference>
<evidence type="ECO:0000256" key="8">
    <source>
        <dbReference type="ARBA" id="ARBA00074306"/>
    </source>
</evidence>
<dbReference type="InterPro" id="IPR036097">
    <property type="entry name" value="HisK_dim/P_sf"/>
</dbReference>
<dbReference type="STRING" id="229919.GCA_001050195_01108"/>
<feature type="modified residue" description="4-aspartylphosphate" evidence="9">
    <location>
        <position position="1451"/>
    </location>
</feature>
<dbReference type="Pfam" id="PF00072">
    <property type="entry name" value="Response_reg"/>
    <property type="match status" value="2"/>
</dbReference>
<evidence type="ECO:0000313" key="15">
    <source>
        <dbReference type="Proteomes" id="UP000264141"/>
    </source>
</evidence>
<evidence type="ECO:0000256" key="7">
    <source>
        <dbReference type="ARBA" id="ARBA00023012"/>
    </source>
</evidence>
<evidence type="ECO:0000313" key="14">
    <source>
        <dbReference type="EMBL" id="HCE17872.1"/>
    </source>
</evidence>
<dbReference type="SUPFAM" id="SSF52172">
    <property type="entry name" value="CheY-like"/>
    <property type="match status" value="2"/>
</dbReference>
<evidence type="ECO:0000256" key="10">
    <source>
        <dbReference type="SAM" id="Coils"/>
    </source>
</evidence>
<dbReference type="InterPro" id="IPR003661">
    <property type="entry name" value="HisK_dim/P_dom"/>
</dbReference>
<dbReference type="Gene3D" id="3.40.50.2300">
    <property type="match status" value="2"/>
</dbReference>
<sequence length="1650" mass="182826">MSKKQFHNRLNSLFSNLNEVVDTPAPGASSQDVTSPSGWHWTADQNLRYLSCSAEIASLGFSPQDWIHQPADEFMLDPSSIEAVKRLFQAKEFPSESEISIRDASGNWRKARFVILHAPVNGESEAWRGIIQLIQETQSEKRTLRSPSSPERATASSIPSPATLPIRSRPSSGTHSRQNALSSAFAPRTPAGKLSLKERQMKVIHGREDHPATIAVPVNVTDMGDMLIEVVDEAERRTWSEDEQQMVMDVATQLSLALENARLYQAAQQELAERMRAEEVILHRNRDLAMLNQIGQRLTGLTSRDAIFNTLAEMAGQVLDDRNLYICILDHNTHQLSFPVYREYGINRQVASRPAANGLPEYLMASRSPLLITHQAGQRLAELGITVENRVPASLIGIPISMGAHQSGALVIQDFDQENAPQFDEVHLELLSTAAAQAATALENANLFQQMQEALKAIENRERYQAGVARAVATLSELGTQALGDVLRYLGQASQANRVYLLHYEESSQSWQLGEDWTSPLVAYLFDRSKIHQINHEVFSSLIPNLRIDGWALPLSSDQAENAQHFFSSQNIQSVLILSISGSSTTPDLLLFEQIDQQRQWQRDEINLLRVAADAIANTYIRENLLAQLRANLDETESLYNASNRLAISNDFQEMLAAVINGVKPAEINRGVMLLFDVDAYNKVSRISVQANWYSGHGTPPPPVGVELPRPIYDKPLQNSSQAFYEDIREALMDEAMRQELLRQNVTSLCILPMISGKRQIGALLLEGERRHIFTNREKRLLPPLVDQLTIAVENLRLFEQTQTALAETALLYNITSGIAQAQEPEDMVSLVVNNVLPRGADCCFLFLADLNEDGEMTGVEVSGFYDSMGKLDLKGTRFDIQELPVIRILPEEGLAVSNLEDPVIDRATRLTLERHHIQSACFVPMRTGGRSIGALAATARASLNFDPADVRLFRTVANGVAVAVEKQRLLREAQRRALELQTASEIARDTTSTLAQDVLLSRMVNLLVQRFGFYHTSIYLVDPQSQFAVIREATEPAGTELKRRGHKVAIGSRSVIGTVVASGQPLILNDVASSDLFVPNSLLLQTRAEIGLPLKVGDRIIGALDIHATSTNAFSKDDVFVLGILADQIAIAIENARAYELSQKAIEDMREVDRVKSQFLANMSHELRTPLNSIIGFSRVILKGIDGPINELQTQDLTAIYNSGQHLLMLINDILDLSKIEAGKMELSFSDVNLLDLINSAMSTAVGLVKDKPIKLLTNLPDSLPLVRADAIRVRQVLINFLSNAAKFTEEGSITVEACQQLSPDGKPEVMVTVTDTGPGIAPEDQSKLFLPFSQVDDSPTRKTGGTGLGLSICRSLIELHGGRIGLLSSEVGKGSTFFFTLPLPVTESAPTASPLSEGYTVLAIDDDLQVIHLYERYLQPQGYQIIPHTNPRTAVERAKEVKPFAITLDIMMPEMDGWQVMKALKNDPETRNIPIVVCSILEEEEKGFNLGAADYLVKPFLSEDLLNALNRLNFTGEIKNILVIDDDSEDLRLVQKMIEANDRFHVQLAQGGEAGWESIQQNVPDAIILDLFMPGLNGFDLLARLRSAELYQNIPVIILTGADLTPEQHKELEDFGHGLYSKGFLREKELLNTLESALRQFRSNRKVS</sequence>
<dbReference type="InterPro" id="IPR011006">
    <property type="entry name" value="CheY-like_superfamily"/>
</dbReference>
<dbReference type="Pfam" id="PF13185">
    <property type="entry name" value="GAF_2"/>
    <property type="match status" value="2"/>
</dbReference>
<dbReference type="PROSITE" id="PS50110">
    <property type="entry name" value="RESPONSE_REGULATORY"/>
    <property type="match status" value="2"/>
</dbReference>
<dbReference type="Gene3D" id="1.10.287.130">
    <property type="match status" value="1"/>
</dbReference>
<dbReference type="InterPro" id="IPR036890">
    <property type="entry name" value="HATPase_C_sf"/>
</dbReference>
<dbReference type="OrthoDB" id="9757990at2"/>
<evidence type="ECO:0000256" key="4">
    <source>
        <dbReference type="ARBA" id="ARBA00022553"/>
    </source>
</evidence>
<dbReference type="InterPro" id="IPR005467">
    <property type="entry name" value="His_kinase_dom"/>
</dbReference>
<evidence type="ECO:0000256" key="3">
    <source>
        <dbReference type="ARBA" id="ARBA00012438"/>
    </source>
</evidence>
<dbReference type="InterPro" id="IPR001789">
    <property type="entry name" value="Sig_transdc_resp-reg_receiver"/>
</dbReference>
<comment type="catalytic activity">
    <reaction evidence="1">
        <text>ATP + protein L-histidine = ADP + protein N-phospho-L-histidine.</text>
        <dbReference type="EC" id="2.7.13.3"/>
    </reaction>
</comment>
<dbReference type="Pfam" id="PF02518">
    <property type="entry name" value="HATPase_c"/>
    <property type="match status" value="1"/>
</dbReference>
<dbReference type="SMART" id="SM00388">
    <property type="entry name" value="HisKA"/>
    <property type="match status" value="1"/>
</dbReference>
<evidence type="ECO:0000256" key="2">
    <source>
        <dbReference type="ARBA" id="ARBA00006402"/>
    </source>
</evidence>
<dbReference type="CDD" id="cd16922">
    <property type="entry name" value="HATPase_EvgS-ArcB-TorS-like"/>
    <property type="match status" value="1"/>
</dbReference>
<feature type="domain" description="Response regulatory" evidence="13">
    <location>
        <begin position="1522"/>
        <end position="1644"/>
    </location>
</feature>
<dbReference type="GO" id="GO:0000155">
    <property type="term" value="F:phosphorelay sensor kinase activity"/>
    <property type="evidence" value="ECO:0007669"/>
    <property type="project" value="InterPro"/>
</dbReference>
<dbReference type="InterPro" id="IPR003018">
    <property type="entry name" value="GAF"/>
</dbReference>
<dbReference type="Gene3D" id="3.30.450.40">
    <property type="match status" value="6"/>
</dbReference>
<evidence type="ECO:0000256" key="5">
    <source>
        <dbReference type="ARBA" id="ARBA00022679"/>
    </source>
</evidence>
<reference evidence="14 15" key="1">
    <citation type="journal article" date="2018" name="Nat. Biotechnol.">
        <title>A standardized bacterial taxonomy based on genome phylogeny substantially revises the tree of life.</title>
        <authorList>
            <person name="Parks D.H."/>
            <person name="Chuvochina M."/>
            <person name="Waite D.W."/>
            <person name="Rinke C."/>
            <person name="Skarshewski A."/>
            <person name="Chaumeil P.A."/>
            <person name="Hugenholtz P."/>
        </authorList>
    </citation>
    <scope>NUCLEOTIDE SEQUENCE [LARGE SCALE GENOMIC DNA]</scope>
    <source>
        <strain evidence="14">UBA8781</strain>
    </source>
</reference>
<keyword evidence="4 9" id="KW-0597">Phosphoprotein</keyword>
<dbReference type="SMART" id="SM00065">
    <property type="entry name" value="GAF"/>
    <property type="match status" value="5"/>
</dbReference>
<dbReference type="RefSeq" id="WP_062190618.1">
    <property type="nucleotide sequence ID" value="NZ_DF967965.1"/>
</dbReference>
<name>A0A3D1JH81_9CHLR</name>
<dbReference type="CDD" id="cd00082">
    <property type="entry name" value="HisKA"/>
    <property type="match status" value="1"/>
</dbReference>
<dbReference type="SUPFAM" id="SSF55874">
    <property type="entry name" value="ATPase domain of HSP90 chaperone/DNA topoisomerase II/histidine kinase"/>
    <property type="match status" value="1"/>
</dbReference>
<dbReference type="SMART" id="SM00387">
    <property type="entry name" value="HATPase_c"/>
    <property type="match status" value="1"/>
</dbReference>
<keyword evidence="10" id="KW-0175">Coiled coil</keyword>
<feature type="compositionally biased region" description="Polar residues" evidence="11">
    <location>
        <begin position="145"/>
        <end position="160"/>
    </location>
</feature>
<evidence type="ECO:0000256" key="6">
    <source>
        <dbReference type="ARBA" id="ARBA00022777"/>
    </source>
</evidence>
<protein>
    <recommendedName>
        <fullName evidence="8">Circadian input-output histidine kinase CikA</fullName>
        <ecNumber evidence="3">2.7.13.3</ecNumber>
    </recommendedName>
</protein>
<comment type="similarity">
    <text evidence="2">In the N-terminal section; belongs to the phytochrome family.</text>
</comment>
<dbReference type="PANTHER" id="PTHR43547:SF2">
    <property type="entry name" value="HYBRID SIGNAL TRANSDUCTION HISTIDINE KINASE C"/>
    <property type="match status" value="1"/>
</dbReference>
<proteinExistence type="inferred from homology"/>
<dbReference type="PRINTS" id="PR00344">
    <property type="entry name" value="BCTRLSENSOR"/>
</dbReference>
<accession>A0A3D1JH81</accession>
<dbReference type="PROSITE" id="PS00018">
    <property type="entry name" value="EF_HAND_1"/>
    <property type="match status" value="1"/>
</dbReference>
<dbReference type="EMBL" id="DPBP01000033">
    <property type="protein sequence ID" value="HCE17872.1"/>
    <property type="molecule type" value="Genomic_DNA"/>
</dbReference>
<evidence type="ECO:0000256" key="11">
    <source>
        <dbReference type="SAM" id="MobiDB-lite"/>
    </source>
</evidence>
<dbReference type="SMART" id="SM00448">
    <property type="entry name" value="REC"/>
    <property type="match status" value="2"/>
</dbReference>
<feature type="compositionally biased region" description="Polar residues" evidence="11">
    <location>
        <begin position="169"/>
        <end position="182"/>
    </location>
</feature>
<evidence type="ECO:0000259" key="13">
    <source>
        <dbReference type="PROSITE" id="PS50110"/>
    </source>
</evidence>
<dbReference type="SUPFAM" id="SSF55781">
    <property type="entry name" value="GAF domain-like"/>
    <property type="match status" value="6"/>
</dbReference>
<dbReference type="PROSITE" id="PS50109">
    <property type="entry name" value="HIS_KIN"/>
    <property type="match status" value="1"/>
</dbReference>
<dbReference type="Proteomes" id="UP000264141">
    <property type="component" value="Unassembled WGS sequence"/>
</dbReference>
<keyword evidence="7" id="KW-0902">Two-component regulatory system</keyword>
<gene>
    <name evidence="14" type="ORF">DEQ80_08440</name>
</gene>
<dbReference type="InterPro" id="IPR004358">
    <property type="entry name" value="Sig_transdc_His_kin-like_C"/>
</dbReference>
<feature type="modified residue" description="4-aspartylphosphate" evidence="9">
    <location>
        <position position="1572"/>
    </location>
</feature>
<evidence type="ECO:0000256" key="1">
    <source>
        <dbReference type="ARBA" id="ARBA00000085"/>
    </source>
</evidence>
<keyword evidence="6" id="KW-0418">Kinase</keyword>
<evidence type="ECO:0000259" key="12">
    <source>
        <dbReference type="PROSITE" id="PS50109"/>
    </source>
</evidence>
<dbReference type="FunFam" id="3.30.565.10:FF:000010">
    <property type="entry name" value="Sensor histidine kinase RcsC"/>
    <property type="match status" value="1"/>
</dbReference>
<feature type="domain" description="Response regulatory" evidence="13">
    <location>
        <begin position="1402"/>
        <end position="1515"/>
    </location>
</feature>
<keyword evidence="5" id="KW-0808">Transferase</keyword>
<dbReference type="InterPro" id="IPR029016">
    <property type="entry name" value="GAF-like_dom_sf"/>
</dbReference>
<evidence type="ECO:0000256" key="9">
    <source>
        <dbReference type="PROSITE-ProRule" id="PRU00169"/>
    </source>
</evidence>
<dbReference type="PANTHER" id="PTHR43547">
    <property type="entry name" value="TWO-COMPONENT HISTIDINE KINASE"/>
    <property type="match status" value="1"/>
</dbReference>
<dbReference type="Pfam" id="PF01590">
    <property type="entry name" value="GAF"/>
    <property type="match status" value="1"/>
</dbReference>
<feature type="domain" description="Histidine kinase" evidence="12">
    <location>
        <begin position="1163"/>
        <end position="1387"/>
    </location>
</feature>
<organism evidence="14 15">
    <name type="scientific">Anaerolinea thermolimosa</name>
    <dbReference type="NCBI Taxonomy" id="229919"/>
    <lineage>
        <taxon>Bacteria</taxon>
        <taxon>Bacillati</taxon>
        <taxon>Chloroflexota</taxon>
        <taxon>Anaerolineae</taxon>
        <taxon>Anaerolineales</taxon>
        <taxon>Anaerolineaceae</taxon>
        <taxon>Anaerolinea</taxon>
    </lineage>
</organism>
<dbReference type="EC" id="2.7.13.3" evidence="3"/>
<dbReference type="Pfam" id="PF00512">
    <property type="entry name" value="HisKA"/>
    <property type="match status" value="1"/>
</dbReference>